<dbReference type="PRINTS" id="PR00364">
    <property type="entry name" value="DISEASERSIST"/>
</dbReference>
<dbReference type="SUPFAM" id="SSF52540">
    <property type="entry name" value="P-loop containing nucleoside triphosphate hydrolases"/>
    <property type="match status" value="2"/>
</dbReference>
<dbReference type="PANTHER" id="PTHR22674:SF6">
    <property type="entry name" value="NTPASE KAP FAMILY P-LOOP DOMAIN-CONTAINING PROTEIN 1"/>
    <property type="match status" value="1"/>
</dbReference>
<keyword evidence="2" id="KW-1133">Transmembrane helix</keyword>
<accession>A0A7X0KXI0</accession>
<evidence type="ECO:0000313" key="4">
    <source>
        <dbReference type="EMBL" id="MBB6394159.1"/>
    </source>
</evidence>
<dbReference type="SMART" id="SM00382">
    <property type="entry name" value="AAA"/>
    <property type="match status" value="2"/>
</dbReference>
<keyword evidence="5" id="KW-1185">Reference proteome</keyword>
<dbReference type="InterPro" id="IPR003593">
    <property type="entry name" value="AAA+_ATPase"/>
</dbReference>
<evidence type="ECO:0000256" key="1">
    <source>
        <dbReference type="SAM" id="MobiDB-lite"/>
    </source>
</evidence>
<feature type="compositionally biased region" description="Basic and acidic residues" evidence="1">
    <location>
        <begin position="566"/>
        <end position="583"/>
    </location>
</feature>
<dbReference type="InterPro" id="IPR027417">
    <property type="entry name" value="P-loop_NTPase"/>
</dbReference>
<reference evidence="4 5" key="1">
    <citation type="submission" date="2020-08" db="EMBL/GenBank/DDBJ databases">
        <title>Sequencing the genomes of 1000 actinobacteria strains.</title>
        <authorList>
            <person name="Klenk H.-P."/>
        </authorList>
    </citation>
    <scope>NUCLEOTIDE SEQUENCE [LARGE SCALE GENOMIC DNA]</scope>
    <source>
        <strain evidence="4 5">DSM 43675</strain>
    </source>
</reference>
<evidence type="ECO:0000259" key="3">
    <source>
        <dbReference type="SMART" id="SM00382"/>
    </source>
</evidence>
<feature type="compositionally biased region" description="Low complexity" evidence="1">
    <location>
        <begin position="955"/>
        <end position="980"/>
    </location>
</feature>
<feature type="transmembrane region" description="Helical" evidence="2">
    <location>
        <begin position="693"/>
        <end position="714"/>
    </location>
</feature>
<feature type="transmembrane region" description="Helical" evidence="2">
    <location>
        <begin position="726"/>
        <end position="745"/>
    </location>
</feature>
<feature type="region of interest" description="Disordered" evidence="1">
    <location>
        <begin position="535"/>
        <end position="607"/>
    </location>
</feature>
<name>A0A7X0KXI0_9ACTN</name>
<dbReference type="Pfam" id="PF07693">
    <property type="entry name" value="KAP_NTPase"/>
    <property type="match status" value="1"/>
</dbReference>
<proteinExistence type="predicted"/>
<keyword evidence="2" id="KW-0472">Membrane</keyword>
<dbReference type="InterPro" id="IPR011646">
    <property type="entry name" value="KAP_P-loop"/>
</dbReference>
<comment type="caution">
    <text evidence="4">The sequence shown here is derived from an EMBL/GenBank/DDBJ whole genome shotgun (WGS) entry which is preliminary data.</text>
</comment>
<dbReference type="Proteomes" id="UP000546324">
    <property type="component" value="Unassembled WGS sequence"/>
</dbReference>
<dbReference type="AlphaFoldDB" id="A0A7X0KXI0"/>
<feature type="domain" description="AAA+ ATPase" evidence="3">
    <location>
        <begin position="151"/>
        <end position="290"/>
    </location>
</feature>
<dbReference type="RefSeq" id="WP_185023856.1">
    <property type="nucleotide sequence ID" value="NZ_JACHMQ010000001.1"/>
</dbReference>
<dbReference type="Pfam" id="PF00931">
    <property type="entry name" value="NB-ARC"/>
    <property type="match status" value="1"/>
</dbReference>
<evidence type="ECO:0000313" key="5">
    <source>
        <dbReference type="Proteomes" id="UP000546324"/>
    </source>
</evidence>
<sequence length="1201" mass="129053">MAVDKGEVAHDQHGVVGSMVNSVFRMIDSAPVKTASRDRGADLVLVTSDALFQEVEADLDTRGFERIAVRVKENNSTAWMRVYGEERGATAGSAVASDMHVGVGDINVYAQQAGPQVPVPFQLPAPTPDFVGREKALAGLDAALAQVLDGQPATVVIEGMAGVGKTALALRWAHQVRDRFPDGQLWADLGGTASDAETADSEQVLGDFLMALGVAREAVPEGLEARARLYRTMLHRKRVLVILDNAGDDAQVHALLPGESSSVTIVTTRNSLRGLLVRSGAQVIRLGVLGLDEGVALLESILGRGRVEADAEAAAELVRRCGYLPLALRIAAANLQLYQGDRISDAVRALIEEEAGGDRDGENTVRSAFGVSYRSLDDDVRRAFRLLSLVEGLDFTREATAALLGRGVAEAERLLDDLAKSNLIESVNPGRYRMHPLLLSYAKDEVRAEEGEASRRAAVHRYVEFVRRDAMPEAFVTRDFWTTDDRLAYRPYADAIAAFIRHADTRPPLTIGVKAPWGAGKTSLMRMVQQNLDPGAGADPIDIRLTPESRRMVGTLRRGRRRRSAKASEARVTNREVLDRAAGPDEDAPSPETARPGTGEAGAPGGADEALRAEAAPSDRIAERQWRPTVWFNPWIYQNGEQVWAGLAHEIITQVSSRMAVGDRERFWLRLNLRRVDREAVRRRCHRVLFERLLPLLAVWAIGVVVGVCGLLLAPVLPGIEEAVRFASGSVLGGGTLLLIGMAAAKVAGFLRSAVAGPAARLVKEPDLLAGGHKLLSAELSGSFDKLVPEPGYASRLGFLHLVQTDMKRVLDLVATPQRPLVVFVDDLDRCSPGTVAQVIEAINLFLAGEFPNCVFVLGMEPGAVAAHVEVAYQDLAGAHQQGRLPGDWSTLGWRFLEKIVQLSVSLPAPREDAELPRYVRTLLKLGAEDPPPRSAAGPGFVPSGTDDGPPVPDAAPAASPSAAEPSGSVSAGAGPQQSAARERGGDGRGARPSTPSRSDAGPGLTTAEAARLTRAIRDRAPTPGTLREAAIEAQREVTGVGEPLLPDTLSAAEEIFAELYSDAAAHEAITSALSVLATRNPREIKRFINLFRFYTFINELRRLHGEPAASGEQVAKLAAFAIRWPHLIALLGNAESARRPHPLAELESSARTQSQRDWAAALRRLLPTLVPANPTPSWCHDLQTFLVTGPEIGEVAAPLL</sequence>
<dbReference type="InterPro" id="IPR002182">
    <property type="entry name" value="NB-ARC"/>
</dbReference>
<gene>
    <name evidence="4" type="ORF">BKA00_001073</name>
</gene>
<dbReference type="PANTHER" id="PTHR22674">
    <property type="entry name" value="NTPASE, KAP FAMILY P-LOOP DOMAIN-CONTAINING 1"/>
    <property type="match status" value="1"/>
</dbReference>
<dbReference type="Gene3D" id="3.40.50.300">
    <property type="entry name" value="P-loop containing nucleotide triphosphate hydrolases"/>
    <property type="match status" value="1"/>
</dbReference>
<feature type="compositionally biased region" description="Basic and acidic residues" evidence="1">
    <location>
        <begin position="981"/>
        <end position="990"/>
    </location>
</feature>
<feature type="domain" description="AAA+ ATPase" evidence="3">
    <location>
        <begin position="507"/>
        <end position="1105"/>
    </location>
</feature>
<feature type="region of interest" description="Disordered" evidence="1">
    <location>
        <begin position="927"/>
        <end position="1005"/>
    </location>
</feature>
<organism evidence="4 5">
    <name type="scientific">Actinomadura coerulea</name>
    <dbReference type="NCBI Taxonomy" id="46159"/>
    <lineage>
        <taxon>Bacteria</taxon>
        <taxon>Bacillati</taxon>
        <taxon>Actinomycetota</taxon>
        <taxon>Actinomycetes</taxon>
        <taxon>Streptosporangiales</taxon>
        <taxon>Thermomonosporaceae</taxon>
        <taxon>Actinomadura</taxon>
    </lineage>
</organism>
<dbReference type="GO" id="GO:0043531">
    <property type="term" value="F:ADP binding"/>
    <property type="evidence" value="ECO:0007669"/>
    <property type="project" value="InterPro"/>
</dbReference>
<protein>
    <recommendedName>
        <fullName evidence="3">AAA+ ATPase domain-containing protein</fullName>
    </recommendedName>
</protein>
<dbReference type="InterPro" id="IPR052754">
    <property type="entry name" value="NTPase_KAP_P-loop"/>
</dbReference>
<keyword evidence="2" id="KW-0812">Transmembrane</keyword>
<feature type="compositionally biased region" description="Basic and acidic residues" evidence="1">
    <location>
        <begin position="541"/>
        <end position="551"/>
    </location>
</feature>
<evidence type="ECO:0000256" key="2">
    <source>
        <dbReference type="SAM" id="Phobius"/>
    </source>
</evidence>
<dbReference type="EMBL" id="JACHMQ010000001">
    <property type="protein sequence ID" value="MBB6394159.1"/>
    <property type="molecule type" value="Genomic_DNA"/>
</dbReference>